<dbReference type="Proteomes" id="UP000828390">
    <property type="component" value="Unassembled WGS sequence"/>
</dbReference>
<name>A0A9D4BEI3_DREPO</name>
<feature type="compositionally biased region" description="Polar residues" evidence="1">
    <location>
        <begin position="129"/>
        <end position="142"/>
    </location>
</feature>
<accession>A0A9D4BEI3</accession>
<evidence type="ECO:0000313" key="4">
    <source>
        <dbReference type="Proteomes" id="UP000828390"/>
    </source>
</evidence>
<organism evidence="2 4">
    <name type="scientific">Dreissena polymorpha</name>
    <name type="common">Zebra mussel</name>
    <name type="synonym">Mytilus polymorpha</name>
    <dbReference type="NCBI Taxonomy" id="45954"/>
    <lineage>
        <taxon>Eukaryota</taxon>
        <taxon>Metazoa</taxon>
        <taxon>Spiralia</taxon>
        <taxon>Lophotrochozoa</taxon>
        <taxon>Mollusca</taxon>
        <taxon>Bivalvia</taxon>
        <taxon>Autobranchia</taxon>
        <taxon>Heteroconchia</taxon>
        <taxon>Euheterodonta</taxon>
        <taxon>Imparidentia</taxon>
        <taxon>Neoheterodontei</taxon>
        <taxon>Myida</taxon>
        <taxon>Dreissenoidea</taxon>
        <taxon>Dreissenidae</taxon>
        <taxon>Dreissena</taxon>
    </lineage>
</organism>
<evidence type="ECO:0000313" key="3">
    <source>
        <dbReference type="EMBL" id="KAH3692162.1"/>
    </source>
</evidence>
<reference evidence="2" key="2">
    <citation type="submission" date="2020-11" db="EMBL/GenBank/DDBJ databases">
        <authorList>
            <person name="McCartney M.A."/>
            <person name="Auch B."/>
            <person name="Kono T."/>
            <person name="Mallez S."/>
            <person name="Becker A."/>
            <person name="Gohl D.M."/>
            <person name="Silverstein K.A.T."/>
            <person name="Koren S."/>
            <person name="Bechman K.B."/>
            <person name="Herman A."/>
            <person name="Abrahante J.E."/>
            <person name="Garbe J."/>
        </authorList>
    </citation>
    <scope>NUCLEOTIDE SEQUENCE</scope>
    <source>
        <strain evidence="2">Duluth1</strain>
        <tissue evidence="2">Whole animal</tissue>
    </source>
</reference>
<feature type="compositionally biased region" description="Basic and acidic residues" evidence="1">
    <location>
        <begin position="146"/>
        <end position="155"/>
    </location>
</feature>
<feature type="compositionally biased region" description="Polar residues" evidence="1">
    <location>
        <begin position="83"/>
        <end position="94"/>
    </location>
</feature>
<feature type="compositionally biased region" description="Polar residues" evidence="1">
    <location>
        <begin position="103"/>
        <end position="120"/>
    </location>
</feature>
<protein>
    <submittedName>
        <fullName evidence="2">Uncharacterized protein</fullName>
    </submittedName>
</protein>
<keyword evidence="4" id="KW-1185">Reference proteome</keyword>
<feature type="region of interest" description="Disordered" evidence="1">
    <location>
        <begin position="1"/>
        <end position="155"/>
    </location>
</feature>
<dbReference type="EMBL" id="JAIWYP010000025">
    <property type="protein sequence ID" value="KAH3692161.1"/>
    <property type="molecule type" value="Genomic_DNA"/>
</dbReference>
<gene>
    <name evidence="2" type="ORF">DPMN_193973</name>
    <name evidence="3" type="ORF">DPMN_193974</name>
</gene>
<feature type="compositionally biased region" description="Basic and acidic residues" evidence="1">
    <location>
        <begin position="15"/>
        <end position="41"/>
    </location>
</feature>
<dbReference type="EMBL" id="JAIWYP010000025">
    <property type="protein sequence ID" value="KAH3692162.1"/>
    <property type="molecule type" value="Genomic_DNA"/>
</dbReference>
<dbReference type="AlphaFoldDB" id="A0A9D4BEI3"/>
<sequence>MSWLKFWGKKSSKKARADLARSESFKEESGVQTETEKEKNARLRHTMSISRSGRFKQKNKQRSGILDKPEFFENGVGGEGQKENNGNANGQSGTVGDLDSAVVRSTNTNNNSQYNGSANFASAHENKRTPPSTCREVSTRQPITARHFEGQHTVL</sequence>
<reference evidence="2" key="1">
    <citation type="journal article" date="2019" name="bioRxiv">
        <title>The Genome of the Zebra Mussel, Dreissena polymorpha: A Resource for Invasive Species Research.</title>
        <authorList>
            <person name="McCartney M.A."/>
            <person name="Auch B."/>
            <person name="Kono T."/>
            <person name="Mallez S."/>
            <person name="Zhang Y."/>
            <person name="Obille A."/>
            <person name="Becker A."/>
            <person name="Abrahante J.E."/>
            <person name="Garbe J."/>
            <person name="Badalamenti J.P."/>
            <person name="Herman A."/>
            <person name="Mangelson H."/>
            <person name="Liachko I."/>
            <person name="Sullivan S."/>
            <person name="Sone E.D."/>
            <person name="Koren S."/>
            <person name="Silverstein K.A.T."/>
            <person name="Beckman K.B."/>
            <person name="Gohl D.M."/>
        </authorList>
    </citation>
    <scope>NUCLEOTIDE SEQUENCE</scope>
    <source>
        <strain evidence="2">Duluth1</strain>
        <tissue evidence="2">Whole animal</tissue>
    </source>
</reference>
<evidence type="ECO:0000313" key="2">
    <source>
        <dbReference type="EMBL" id="KAH3692161.1"/>
    </source>
</evidence>
<comment type="caution">
    <text evidence="2">The sequence shown here is derived from an EMBL/GenBank/DDBJ whole genome shotgun (WGS) entry which is preliminary data.</text>
</comment>
<proteinExistence type="predicted"/>
<evidence type="ECO:0000256" key="1">
    <source>
        <dbReference type="SAM" id="MobiDB-lite"/>
    </source>
</evidence>